<sequence length="56" mass="6544">MDGEADSEKDEDIEFYTGLPHWDALMLLYDMLHDKAQNLKYGYYAKKNTSLEQKLG</sequence>
<evidence type="ECO:0000313" key="2">
    <source>
        <dbReference type="Proteomes" id="UP001159405"/>
    </source>
</evidence>
<organism evidence="1 2">
    <name type="scientific">Porites lobata</name>
    <dbReference type="NCBI Taxonomy" id="104759"/>
    <lineage>
        <taxon>Eukaryota</taxon>
        <taxon>Metazoa</taxon>
        <taxon>Cnidaria</taxon>
        <taxon>Anthozoa</taxon>
        <taxon>Hexacorallia</taxon>
        <taxon>Scleractinia</taxon>
        <taxon>Fungiina</taxon>
        <taxon>Poritidae</taxon>
        <taxon>Porites</taxon>
    </lineage>
</organism>
<accession>A0ABN8P883</accession>
<feature type="non-terminal residue" evidence="1">
    <location>
        <position position="56"/>
    </location>
</feature>
<name>A0ABN8P883_9CNID</name>
<comment type="caution">
    <text evidence="1">The sequence shown here is derived from an EMBL/GenBank/DDBJ whole genome shotgun (WGS) entry which is preliminary data.</text>
</comment>
<dbReference type="EMBL" id="CALNXK010000059">
    <property type="protein sequence ID" value="CAH3137419.1"/>
    <property type="molecule type" value="Genomic_DNA"/>
</dbReference>
<evidence type="ECO:0000313" key="1">
    <source>
        <dbReference type="EMBL" id="CAH3137419.1"/>
    </source>
</evidence>
<reference evidence="1 2" key="1">
    <citation type="submission" date="2022-05" db="EMBL/GenBank/DDBJ databases">
        <authorList>
            <consortium name="Genoscope - CEA"/>
            <person name="William W."/>
        </authorList>
    </citation>
    <scope>NUCLEOTIDE SEQUENCE [LARGE SCALE GENOMIC DNA]</scope>
</reference>
<dbReference type="Proteomes" id="UP001159405">
    <property type="component" value="Unassembled WGS sequence"/>
</dbReference>
<protein>
    <submittedName>
        <fullName evidence="1">Uncharacterized protein</fullName>
    </submittedName>
</protein>
<gene>
    <name evidence="1" type="ORF">PLOB_00038988</name>
</gene>
<keyword evidence="2" id="KW-1185">Reference proteome</keyword>
<proteinExistence type="predicted"/>